<dbReference type="CDD" id="cd06981">
    <property type="entry name" value="cupin_reut_a1446"/>
    <property type="match status" value="1"/>
</dbReference>
<dbReference type="SUPFAM" id="SSF51182">
    <property type="entry name" value="RmlC-like cupins"/>
    <property type="match status" value="1"/>
</dbReference>
<accession>A0ABV6S719</accession>
<comment type="caution">
    <text evidence="2">The sequence shown here is derived from an EMBL/GenBank/DDBJ whole genome shotgun (WGS) entry which is preliminary data.</text>
</comment>
<dbReference type="RefSeq" id="WP_267221471.1">
    <property type="nucleotide sequence ID" value="NZ_JAPCWC010000010.1"/>
</dbReference>
<name>A0ABV6S719_9SPHN</name>
<dbReference type="EMBL" id="JBHLTM010000036">
    <property type="protein sequence ID" value="MFC0685042.1"/>
    <property type="molecule type" value="Genomic_DNA"/>
</dbReference>
<dbReference type="InterPro" id="IPR013096">
    <property type="entry name" value="Cupin_2"/>
</dbReference>
<dbReference type="Gene3D" id="2.60.120.10">
    <property type="entry name" value="Jelly Rolls"/>
    <property type="match status" value="1"/>
</dbReference>
<dbReference type="Proteomes" id="UP001589858">
    <property type="component" value="Unassembled WGS sequence"/>
</dbReference>
<keyword evidence="3" id="KW-1185">Reference proteome</keyword>
<organism evidence="2 3">
    <name type="scientific">Novosphingobium clariflavum</name>
    <dbReference type="NCBI Taxonomy" id="2029884"/>
    <lineage>
        <taxon>Bacteria</taxon>
        <taxon>Pseudomonadati</taxon>
        <taxon>Pseudomonadota</taxon>
        <taxon>Alphaproteobacteria</taxon>
        <taxon>Sphingomonadales</taxon>
        <taxon>Sphingomonadaceae</taxon>
        <taxon>Novosphingobium</taxon>
    </lineage>
</organism>
<evidence type="ECO:0000313" key="3">
    <source>
        <dbReference type="Proteomes" id="UP001589858"/>
    </source>
</evidence>
<sequence>MASNLAPDAPRNLLAVAPGDEAQERFEDLLRAPGVRIERIVSHGQTTPPDQPYVQDWDEWVLVLEGAAELLLDGTDRRTLAAGEHLMIPAGMPHRVTQTASPTIWLAVHIGEA</sequence>
<evidence type="ECO:0000313" key="2">
    <source>
        <dbReference type="EMBL" id="MFC0685042.1"/>
    </source>
</evidence>
<feature type="domain" description="Cupin type-2" evidence="1">
    <location>
        <begin position="52"/>
        <end position="108"/>
    </location>
</feature>
<dbReference type="Pfam" id="PF07883">
    <property type="entry name" value="Cupin_2"/>
    <property type="match status" value="1"/>
</dbReference>
<reference evidence="2 3" key="1">
    <citation type="submission" date="2024-09" db="EMBL/GenBank/DDBJ databases">
        <authorList>
            <person name="Sun Q."/>
            <person name="Mori K."/>
        </authorList>
    </citation>
    <scope>NUCLEOTIDE SEQUENCE [LARGE SCALE GENOMIC DNA]</scope>
    <source>
        <strain evidence="2 3">CICC 11035S</strain>
    </source>
</reference>
<proteinExistence type="predicted"/>
<dbReference type="InterPro" id="IPR014710">
    <property type="entry name" value="RmlC-like_jellyroll"/>
</dbReference>
<protein>
    <submittedName>
        <fullName evidence="2">Cupin domain-containing protein</fullName>
    </submittedName>
</protein>
<evidence type="ECO:0000259" key="1">
    <source>
        <dbReference type="Pfam" id="PF07883"/>
    </source>
</evidence>
<dbReference type="InterPro" id="IPR011051">
    <property type="entry name" value="RmlC_Cupin_sf"/>
</dbReference>
<gene>
    <name evidence="2" type="ORF">ACFFF8_10580</name>
</gene>